<feature type="transmembrane region" description="Helical" evidence="5">
    <location>
        <begin position="281"/>
        <end position="299"/>
    </location>
</feature>
<evidence type="ECO:0000259" key="6">
    <source>
        <dbReference type="Pfam" id="PF14378"/>
    </source>
</evidence>
<reference evidence="7 8" key="1">
    <citation type="submission" date="2016-10" db="EMBL/GenBank/DDBJ databases">
        <authorList>
            <person name="de Groot N.N."/>
        </authorList>
    </citation>
    <scope>NUCLEOTIDE SEQUENCE [LARGE SCALE GENOMIC DNA]</scope>
    <source>
        <strain evidence="7 8">CGMCC 1.7056</strain>
    </source>
</reference>
<evidence type="ECO:0000313" key="8">
    <source>
        <dbReference type="Proteomes" id="UP000198832"/>
    </source>
</evidence>
<feature type="transmembrane region" description="Helical" evidence="5">
    <location>
        <begin position="89"/>
        <end position="107"/>
    </location>
</feature>
<feature type="transmembrane region" description="Helical" evidence="5">
    <location>
        <begin position="305"/>
        <end position="322"/>
    </location>
</feature>
<name>A0A1I1H7N5_9ACTN</name>
<dbReference type="STRING" id="574651.SAMN04487968_104215"/>
<keyword evidence="4 5" id="KW-0472">Membrane</keyword>
<keyword evidence="8" id="KW-1185">Reference proteome</keyword>
<dbReference type="AlphaFoldDB" id="A0A1I1H7N5"/>
<evidence type="ECO:0000256" key="1">
    <source>
        <dbReference type="ARBA" id="ARBA00004141"/>
    </source>
</evidence>
<feature type="transmembrane region" description="Helical" evidence="5">
    <location>
        <begin position="159"/>
        <end position="177"/>
    </location>
</feature>
<evidence type="ECO:0000256" key="2">
    <source>
        <dbReference type="ARBA" id="ARBA00022692"/>
    </source>
</evidence>
<dbReference type="OrthoDB" id="5171662at2"/>
<comment type="subcellular location">
    <subcellularLocation>
        <location evidence="1">Membrane</location>
        <topology evidence="1">Multi-pass membrane protein</topology>
    </subcellularLocation>
</comment>
<proteinExistence type="predicted"/>
<dbReference type="EMBL" id="FOLB01000004">
    <property type="protein sequence ID" value="SFC19725.1"/>
    <property type="molecule type" value="Genomic_DNA"/>
</dbReference>
<evidence type="ECO:0000256" key="3">
    <source>
        <dbReference type="ARBA" id="ARBA00022989"/>
    </source>
</evidence>
<dbReference type="PANTHER" id="PTHR31310:SF7">
    <property type="entry name" value="PA-PHOSPHATASE RELATED-FAMILY PROTEIN DDB_G0268928"/>
    <property type="match status" value="1"/>
</dbReference>
<evidence type="ECO:0000256" key="5">
    <source>
        <dbReference type="SAM" id="Phobius"/>
    </source>
</evidence>
<evidence type="ECO:0000313" key="7">
    <source>
        <dbReference type="EMBL" id="SFC19725.1"/>
    </source>
</evidence>
<sequence>MYRRAQIALVANAVLIGVAAIVVSMVADKPLIDPDGSFLGPTWMRLPLLLMAALAFDLVPRTLWDSRFKPTLWRSIALRRLRTHWNQERLMLVALGVIGFYIVYVSYRNLKSALPALTDAQFDHELHLIDKALFFGHEPGVVLQAAIGTHVAAWFLSYVYLWFLPLVPIAVTCWLVWSRNLSFGYWFVCAQAIAWTLGTVSYYALPTVGPGIQYPHVYQPLTHTPTSDLMNALVNARYNALWDTQARAAQTVAGFASLHVAITLLTALMVQYTVGIKWLRILFWVNFCCTAVATLYFGWHYVSDDVAGVMIALTAFYLGGVASKQQFRRRGFARREALEAEPSARITAV</sequence>
<feature type="transmembrane region" description="Helical" evidence="5">
    <location>
        <begin position="184"/>
        <end position="205"/>
    </location>
</feature>
<keyword evidence="3 5" id="KW-1133">Transmembrane helix</keyword>
<dbReference type="InterPro" id="IPR052185">
    <property type="entry name" value="IPC_Synthase-Related"/>
</dbReference>
<dbReference type="PANTHER" id="PTHR31310">
    <property type="match status" value="1"/>
</dbReference>
<gene>
    <name evidence="7" type="ORF">SAMN04487968_104215</name>
</gene>
<accession>A0A1I1H7N5</accession>
<dbReference type="InterPro" id="IPR026841">
    <property type="entry name" value="Aur1/Ipt1"/>
</dbReference>
<protein>
    <submittedName>
        <fullName evidence="7">PAP2 superfamily protein</fullName>
    </submittedName>
</protein>
<organism evidence="7 8">
    <name type="scientific">Nocardioides terrae</name>
    <dbReference type="NCBI Taxonomy" id="574651"/>
    <lineage>
        <taxon>Bacteria</taxon>
        <taxon>Bacillati</taxon>
        <taxon>Actinomycetota</taxon>
        <taxon>Actinomycetes</taxon>
        <taxon>Propionibacteriales</taxon>
        <taxon>Nocardioidaceae</taxon>
        <taxon>Nocardioides</taxon>
    </lineage>
</organism>
<dbReference type="RefSeq" id="WP_091122017.1">
    <property type="nucleotide sequence ID" value="NZ_FOLB01000004.1"/>
</dbReference>
<feature type="transmembrane region" description="Helical" evidence="5">
    <location>
        <begin position="46"/>
        <end position="64"/>
    </location>
</feature>
<keyword evidence="2 5" id="KW-0812">Transmembrane</keyword>
<feature type="domain" description="Inositolphosphotransferase Aur1/Ipt1" evidence="6">
    <location>
        <begin position="124"/>
        <end position="318"/>
    </location>
</feature>
<feature type="transmembrane region" description="Helical" evidence="5">
    <location>
        <begin position="248"/>
        <end position="269"/>
    </location>
</feature>
<dbReference type="CDD" id="cd03386">
    <property type="entry name" value="PAP2_Aur1_like"/>
    <property type="match status" value="1"/>
</dbReference>
<dbReference type="Pfam" id="PF14378">
    <property type="entry name" value="PAP2_3"/>
    <property type="match status" value="1"/>
</dbReference>
<evidence type="ECO:0000256" key="4">
    <source>
        <dbReference type="ARBA" id="ARBA00023136"/>
    </source>
</evidence>
<dbReference type="Proteomes" id="UP000198832">
    <property type="component" value="Unassembled WGS sequence"/>
</dbReference>
<feature type="transmembrane region" description="Helical" evidence="5">
    <location>
        <begin position="7"/>
        <end position="26"/>
    </location>
</feature>
<dbReference type="GO" id="GO:0016020">
    <property type="term" value="C:membrane"/>
    <property type="evidence" value="ECO:0007669"/>
    <property type="project" value="UniProtKB-SubCell"/>
</dbReference>